<reference evidence="2" key="1">
    <citation type="submission" date="2023-03" db="EMBL/GenBank/DDBJ databases">
        <title>Massive genome expansion in bonnet fungi (Mycena s.s.) driven by repeated elements and novel gene families across ecological guilds.</title>
        <authorList>
            <consortium name="Lawrence Berkeley National Laboratory"/>
            <person name="Harder C.B."/>
            <person name="Miyauchi S."/>
            <person name="Viragh M."/>
            <person name="Kuo A."/>
            <person name="Thoen E."/>
            <person name="Andreopoulos B."/>
            <person name="Lu D."/>
            <person name="Skrede I."/>
            <person name="Drula E."/>
            <person name="Henrissat B."/>
            <person name="Morin E."/>
            <person name="Kohler A."/>
            <person name="Barry K."/>
            <person name="LaButti K."/>
            <person name="Morin E."/>
            <person name="Salamov A."/>
            <person name="Lipzen A."/>
            <person name="Mereny Z."/>
            <person name="Hegedus B."/>
            <person name="Baldrian P."/>
            <person name="Stursova M."/>
            <person name="Weitz H."/>
            <person name="Taylor A."/>
            <person name="Grigoriev I.V."/>
            <person name="Nagy L.G."/>
            <person name="Martin F."/>
            <person name="Kauserud H."/>
        </authorList>
    </citation>
    <scope>NUCLEOTIDE SEQUENCE</scope>
    <source>
        <strain evidence="2">CBHHK002</strain>
    </source>
</reference>
<name>A0AAD6ZJ26_9AGAR</name>
<evidence type="ECO:0000313" key="3">
    <source>
        <dbReference type="Proteomes" id="UP001218218"/>
    </source>
</evidence>
<proteinExistence type="predicted"/>
<keyword evidence="1" id="KW-1133">Transmembrane helix</keyword>
<feature type="transmembrane region" description="Helical" evidence="1">
    <location>
        <begin position="148"/>
        <end position="169"/>
    </location>
</feature>
<keyword evidence="1" id="KW-0472">Membrane</keyword>
<evidence type="ECO:0008006" key="4">
    <source>
        <dbReference type="Google" id="ProtNLM"/>
    </source>
</evidence>
<comment type="caution">
    <text evidence="2">The sequence shown here is derived from an EMBL/GenBank/DDBJ whole genome shotgun (WGS) entry which is preliminary data.</text>
</comment>
<keyword evidence="1" id="KW-0812">Transmembrane</keyword>
<evidence type="ECO:0000256" key="1">
    <source>
        <dbReference type="SAM" id="Phobius"/>
    </source>
</evidence>
<protein>
    <recommendedName>
        <fullName evidence="4">Transmembrane protein</fullName>
    </recommendedName>
</protein>
<evidence type="ECO:0000313" key="2">
    <source>
        <dbReference type="EMBL" id="KAJ7323988.1"/>
    </source>
</evidence>
<accession>A0AAD6ZJ26</accession>
<feature type="transmembrane region" description="Helical" evidence="1">
    <location>
        <begin position="181"/>
        <end position="200"/>
    </location>
</feature>
<dbReference type="AlphaFoldDB" id="A0AAD6ZJ26"/>
<dbReference type="EMBL" id="JARIHO010000045">
    <property type="protein sequence ID" value="KAJ7323988.1"/>
    <property type="molecule type" value="Genomic_DNA"/>
</dbReference>
<keyword evidence="3" id="KW-1185">Reference proteome</keyword>
<gene>
    <name evidence="2" type="ORF">DFH08DRAFT_347341</name>
</gene>
<dbReference type="Proteomes" id="UP001218218">
    <property type="component" value="Unassembled WGS sequence"/>
</dbReference>
<sequence length="262" mass="29079">MHTSLSPSRLQSLRMSPRTVPFVLPSLFPGIMAGASSSSSKSFAPLPSILFRIIRFIFLSTRYLGPLFPESIAGCSPPWTCQVVRLSPRFHFRADTIITCTFPVCDACGDVGDILNRGRRCLGVPRGLSRPLCPPRMCCLAVWREPSLIFLLCLCSLHISPPPTAFLIFRIVSCPSPYPPYSLPVLFSLFSIALLSRPLILTIRFSGYRSTARAPVFPTSRSSTRPCAPRHPRRFFAHKVPAEVGLLKEVEAFGENEEDGQR</sequence>
<organism evidence="2 3">
    <name type="scientific">Mycena albidolilacea</name>
    <dbReference type="NCBI Taxonomy" id="1033008"/>
    <lineage>
        <taxon>Eukaryota</taxon>
        <taxon>Fungi</taxon>
        <taxon>Dikarya</taxon>
        <taxon>Basidiomycota</taxon>
        <taxon>Agaricomycotina</taxon>
        <taxon>Agaricomycetes</taxon>
        <taxon>Agaricomycetidae</taxon>
        <taxon>Agaricales</taxon>
        <taxon>Marasmiineae</taxon>
        <taxon>Mycenaceae</taxon>
        <taxon>Mycena</taxon>
    </lineage>
</organism>